<sequence length="284" mass="32842">MKLSVIIPCYNEEKTIETIIDAVINSKCSIEKEIIIVDDFSKDNTREKLKEIEYKVSKILYHEKNMGKGAALITGIKAATGDYVIIQDADLEYDPNEYDKLLEPLINGKADVVFGSRFAGGESHRVLYFWHQMGNSFLTLCSNMFTNINLTDMETCYKIFKRDIIQSIEIKENRFGFEPEITAKISKIKDIRIYEVGISYNGRTYKEGKKIGWKDGFRALWCILKYNLIRDRTGQDRTSSNEHYNCFKISNALTQNNYTLKLKNYNLCCNTNCSIGFLYFKSNN</sequence>
<dbReference type="Pfam" id="PF00535">
    <property type="entry name" value="Glycos_transf_2"/>
    <property type="match status" value="1"/>
</dbReference>
<dbReference type="InterPro" id="IPR001173">
    <property type="entry name" value="Glyco_trans_2-like"/>
</dbReference>
<dbReference type="PANTHER" id="PTHR48090">
    <property type="entry name" value="UNDECAPRENYL-PHOSPHATE 4-DEOXY-4-FORMAMIDO-L-ARABINOSE TRANSFERASE-RELATED"/>
    <property type="match status" value="1"/>
</dbReference>
<dbReference type="AlphaFoldDB" id="A0A5C8CZ28"/>
<dbReference type="CDD" id="cd04179">
    <property type="entry name" value="DPM_DPG-synthase_like"/>
    <property type="match status" value="1"/>
</dbReference>
<organism evidence="2 3">
    <name type="scientific">Brachyspira aalborgi</name>
    <dbReference type="NCBI Taxonomy" id="29522"/>
    <lineage>
        <taxon>Bacteria</taxon>
        <taxon>Pseudomonadati</taxon>
        <taxon>Spirochaetota</taxon>
        <taxon>Spirochaetia</taxon>
        <taxon>Brachyspirales</taxon>
        <taxon>Brachyspiraceae</taxon>
        <taxon>Brachyspira</taxon>
    </lineage>
</organism>
<evidence type="ECO:0000259" key="1">
    <source>
        <dbReference type="Pfam" id="PF00535"/>
    </source>
</evidence>
<reference evidence="2 3" key="1">
    <citation type="journal article" date="1992" name="Lakartidningen">
        <title>[Penicillin V and not amoxicillin is the first choice preparation in acute otitis].</title>
        <authorList>
            <person name="Kamme C."/>
            <person name="Lundgren K."/>
            <person name="Prellner K."/>
        </authorList>
    </citation>
    <scope>NUCLEOTIDE SEQUENCE [LARGE SCALE GENOMIC DNA]</scope>
    <source>
        <strain evidence="2 3">PC3997IV</strain>
    </source>
</reference>
<dbReference type="RefSeq" id="WP_147559061.1">
    <property type="nucleotide sequence ID" value="NZ_SAXV01000020.1"/>
</dbReference>
<keyword evidence="2" id="KW-0808">Transferase</keyword>
<dbReference type="Gene3D" id="3.90.550.10">
    <property type="entry name" value="Spore Coat Polysaccharide Biosynthesis Protein SpsA, Chain A"/>
    <property type="match status" value="1"/>
</dbReference>
<dbReference type="EMBL" id="SAYD01000018">
    <property type="protein sequence ID" value="TXJ38732.1"/>
    <property type="molecule type" value="Genomic_DNA"/>
</dbReference>
<gene>
    <name evidence="2" type="ORF">EPJ81_06255</name>
</gene>
<dbReference type="GO" id="GO:0016740">
    <property type="term" value="F:transferase activity"/>
    <property type="evidence" value="ECO:0007669"/>
    <property type="project" value="UniProtKB-KW"/>
</dbReference>
<dbReference type="Proteomes" id="UP000325002">
    <property type="component" value="Unassembled WGS sequence"/>
</dbReference>
<name>A0A5C8CZ28_9SPIR</name>
<dbReference type="InterPro" id="IPR050256">
    <property type="entry name" value="Glycosyltransferase_2"/>
</dbReference>
<protein>
    <submittedName>
        <fullName evidence="2">Glycosyltransferase family 2 protein</fullName>
    </submittedName>
</protein>
<dbReference type="PANTHER" id="PTHR48090:SF7">
    <property type="entry name" value="RFBJ PROTEIN"/>
    <property type="match status" value="1"/>
</dbReference>
<proteinExistence type="predicted"/>
<evidence type="ECO:0000313" key="3">
    <source>
        <dbReference type="Proteomes" id="UP000325002"/>
    </source>
</evidence>
<evidence type="ECO:0000313" key="2">
    <source>
        <dbReference type="EMBL" id="TXJ38732.1"/>
    </source>
</evidence>
<comment type="caution">
    <text evidence="2">The sequence shown here is derived from an EMBL/GenBank/DDBJ whole genome shotgun (WGS) entry which is preliminary data.</text>
</comment>
<dbReference type="InterPro" id="IPR029044">
    <property type="entry name" value="Nucleotide-diphossugar_trans"/>
</dbReference>
<dbReference type="SUPFAM" id="SSF53448">
    <property type="entry name" value="Nucleotide-diphospho-sugar transferases"/>
    <property type="match status" value="1"/>
</dbReference>
<feature type="domain" description="Glycosyltransferase 2-like" evidence="1">
    <location>
        <begin position="4"/>
        <end position="166"/>
    </location>
</feature>
<accession>A0A5C8CZ28</accession>